<dbReference type="SMART" id="SM00635">
    <property type="entry name" value="BID_2"/>
    <property type="match status" value="4"/>
</dbReference>
<dbReference type="SUPFAM" id="SSF49373">
    <property type="entry name" value="Invasin/intimin cell-adhesion fragments"/>
    <property type="match status" value="1"/>
</dbReference>
<dbReference type="EMBL" id="CAKMUD010000069">
    <property type="protein sequence ID" value="CAH1581313.1"/>
    <property type="molecule type" value="Genomic_DNA"/>
</dbReference>
<feature type="domain" description="BIG2" evidence="1">
    <location>
        <begin position="36"/>
        <end position="118"/>
    </location>
</feature>
<proteinExistence type="predicted"/>
<protein>
    <recommendedName>
        <fullName evidence="1">BIG2 domain-containing protein</fullName>
    </recommendedName>
</protein>
<feature type="domain" description="BIG2" evidence="1">
    <location>
        <begin position="499"/>
        <end position="584"/>
    </location>
</feature>
<gene>
    <name evidence="2" type="ORF">THF1A12_170036</name>
</gene>
<feature type="domain" description="BIG2" evidence="1">
    <location>
        <begin position="314"/>
        <end position="400"/>
    </location>
</feature>
<evidence type="ECO:0000313" key="2">
    <source>
        <dbReference type="EMBL" id="CAH1581313.1"/>
    </source>
</evidence>
<comment type="caution">
    <text evidence="2">The sequence shown here is derived from an EMBL/GenBank/DDBJ whole genome shotgun (WGS) entry which is preliminary data.</text>
</comment>
<dbReference type="Pfam" id="PF02368">
    <property type="entry name" value="Big_2"/>
    <property type="match status" value="2"/>
</dbReference>
<evidence type="ECO:0000259" key="1">
    <source>
        <dbReference type="SMART" id="SM00635"/>
    </source>
</evidence>
<organism evidence="2 3">
    <name type="scientific">Vibrio jasicida</name>
    <dbReference type="NCBI Taxonomy" id="766224"/>
    <lineage>
        <taxon>Bacteria</taxon>
        <taxon>Pseudomonadati</taxon>
        <taxon>Pseudomonadota</taxon>
        <taxon>Gammaproteobacteria</taxon>
        <taxon>Vibrionales</taxon>
        <taxon>Vibrionaceae</taxon>
        <taxon>Vibrio</taxon>
    </lineage>
</organism>
<sequence>MKNRTLISILFCLFSLTGCDFNKDPVLSLSYEESTVSHELVIHAESQSLPKGDKLYLRAQLLDSENNGWLTETDTVIWNSSNEKVATINSSGLLLAKSQGATTITASVNKDGLAFSVSLEITVSEAMLSKLTLVLANEGSTPKGLTLPFQVMGEYSDGNRIDLTDSSELQCHIADSTVAQLTLGNPANLIQGMSVGNTVLNCTYGDTALEAGKKISISKAIPVALSLSLEHSELPVGSSSQILALAKFSDSSTQEITNAPELHLDIRDRSLASIVQEQDQTQLFATSTGTAILTAKIKNTELSDEVSVVITPAEFSALNVTLEKDEIPLGLSTHVQALAELTDQSTINVTRDPRVIWSVLPVTIARIETKENKLTIKALKSGQATLIASLNDGQIRSQVPFSVSEPVVTKLSLSPNVDSLPKGLSHSFQAWATYSDGSIAEVTSASEFQWSVDNTDIATFELSPHKGMITGIQVGETNITGTLSDRWRSTATLTVSDAIVTEINFDETELSLPVGLEHPLKVNALLSDGSIIDISNSPEISFIVSNNEFADFVDQKRNVVVGKNMGSTTITALAKFNSLEHQNHMTLFVMPPVIKRLSLESTFTEITAGVPLVLQAIATMTDGSEVNVTNSSTLDWSVEPVGSAELTQSTEGITLTGIEKGEIKVSVTAESFPSTVTTQRTFTVAPKDYTITLVEEAISPLSRSVFEGYDIDDIKIRHSGLTNFDLLNTTPRYLNNPLVRVNQQHFRITGVVSPFKAVNFELPEWFDEPIASAYFVDEQPLFKAHIRAYADVRQNDDKYAQPTTENVYQYEKELRGFKQLMNNYDYNHRFIGFIQSYMNSRTRMIRHEDHWCEVETLLTSTRSIESSSDHFAKFKGNDTSPHTLKHVSLIANKPSATYMMLTREANGVATVGDGWLSVRDFRLFSEGATSPKTTYLHEKMHNHGFGHKGGMTYGYPAETGKFVNQSWTQFYEDGAVEASTPTLASQYEFKDLGKQFKLEISFLDKSTSAPSNRHIDKFILLTTSLAKLERSYLIDHNNNAIEIYPELDSGYEHTYVFNNIEPIQPQSRSEANSEPVASKLIFVFDKPEQANTNNIPTSIIFIGGNREDTKQQANLVINYSGSGGFVSKDGQFVYLTKQWNKNDNNVFTNEVNTLSPIEAEQFCKEKGLNLGTLKPFRSRDMMDFQTKYQKYGTQVGLSYETGTPMAISVPTTYRPNTITEVEKGAVIVCNEQ</sequence>
<dbReference type="Gene3D" id="2.60.40.1080">
    <property type="match status" value="7"/>
</dbReference>
<feature type="domain" description="BIG2" evidence="1">
    <location>
        <begin position="407"/>
        <end position="493"/>
    </location>
</feature>
<dbReference type="PROSITE" id="PS51257">
    <property type="entry name" value="PROKAR_LIPOPROTEIN"/>
    <property type="match status" value="1"/>
</dbReference>
<dbReference type="AlphaFoldDB" id="A0AAU9QLB9"/>
<name>A0AAU9QLB9_9VIBR</name>
<dbReference type="InterPro" id="IPR008964">
    <property type="entry name" value="Invasin/intimin_cell_adhesion"/>
</dbReference>
<accession>A0AAU9QLB9</accession>
<dbReference type="InterPro" id="IPR003343">
    <property type="entry name" value="Big_2"/>
</dbReference>
<reference evidence="2" key="1">
    <citation type="submission" date="2022-01" db="EMBL/GenBank/DDBJ databases">
        <authorList>
            <person name="Lagorce A."/>
        </authorList>
    </citation>
    <scope>NUCLEOTIDE SEQUENCE</scope>
    <source>
        <strain evidence="2">Th15_F1_A12</strain>
    </source>
</reference>
<dbReference type="Proteomes" id="UP001295462">
    <property type="component" value="Unassembled WGS sequence"/>
</dbReference>
<dbReference type="RefSeq" id="WP_409588621.1">
    <property type="nucleotide sequence ID" value="NZ_CAKMTZ010000069.1"/>
</dbReference>
<evidence type="ECO:0000313" key="3">
    <source>
        <dbReference type="Proteomes" id="UP001295462"/>
    </source>
</evidence>